<feature type="domain" description="Alcohol dehydrogenase-like N-terminal" evidence="9">
    <location>
        <begin position="32"/>
        <end position="140"/>
    </location>
</feature>
<evidence type="ECO:0008006" key="12">
    <source>
        <dbReference type="Google" id="ProtNLM"/>
    </source>
</evidence>
<dbReference type="InterPro" id="IPR013149">
    <property type="entry name" value="ADH-like_C"/>
</dbReference>
<dbReference type="InterPro" id="IPR011032">
    <property type="entry name" value="GroES-like_sf"/>
</dbReference>
<evidence type="ECO:0000256" key="3">
    <source>
        <dbReference type="ARBA" id="ARBA00022723"/>
    </source>
</evidence>
<dbReference type="PANTHER" id="PTHR42813:SF3">
    <property type="entry name" value="GLUTATHIONE-INDEPENDENT FORMALDEHYDE DEHYDROGENASE"/>
    <property type="match status" value="1"/>
</dbReference>
<dbReference type="PANTHER" id="PTHR42813">
    <property type="entry name" value="ZINC-TYPE ALCOHOL DEHYDROGENASE-LIKE"/>
    <property type="match status" value="1"/>
</dbReference>
<protein>
    <recommendedName>
        <fullName evidence="12">Alcohol dehydrogenase superfamily zinc-containing</fullName>
    </recommendedName>
</protein>
<keyword evidence="11" id="KW-1185">Reference proteome</keyword>
<sequence>MSLNSTMRGVLWEGIPYQMTVANIPVPNIQAETDAIVRVTASAICGTDLHTYHGVYGSPNVPWTMGHEAIGYISELGDAVSSLSVGEYVVIPDQLSSGHLEMEPQAGTALGLGTTYGLNDGCQAEYVRVPFADDSLIPVPIPANTTAGNATNEIDYLFVSDIFATGWHAIDFTGFEPGDTVAVFGAGPVGLLAAYSAILRGASAVYAVDHVQERLDLAASIGAVPINFVDEDPVAAILRHEPSGVRRAADCVGAEALGADLQPHQNVIVHQMVAVTGVRGGIGQVGIMSATADSPGTPLGHNLSSNITFPTSEFFNKGLSYRAGAVDPKELAPQLVELIATGKARPSFIVSREIGIEEAPEYYERFDRKEESKVIIRFP</sequence>
<dbReference type="Gene3D" id="3.90.180.10">
    <property type="entry name" value="Medium-chain alcohol dehydrogenases, catalytic domain"/>
    <property type="match status" value="1"/>
</dbReference>
<evidence type="ECO:0000313" key="10">
    <source>
        <dbReference type="EMBL" id="KAH7050183.1"/>
    </source>
</evidence>
<dbReference type="Gene3D" id="3.40.50.720">
    <property type="entry name" value="NAD(P)-binding Rossmann-like Domain"/>
    <property type="match status" value="1"/>
</dbReference>
<organism evidence="10 11">
    <name type="scientific">Macrophomina phaseolina</name>
    <dbReference type="NCBI Taxonomy" id="35725"/>
    <lineage>
        <taxon>Eukaryota</taxon>
        <taxon>Fungi</taxon>
        <taxon>Dikarya</taxon>
        <taxon>Ascomycota</taxon>
        <taxon>Pezizomycotina</taxon>
        <taxon>Dothideomycetes</taxon>
        <taxon>Dothideomycetes incertae sedis</taxon>
        <taxon>Botryosphaeriales</taxon>
        <taxon>Botryosphaeriaceae</taxon>
        <taxon>Macrophomina</taxon>
    </lineage>
</organism>
<dbReference type="SUPFAM" id="SSF50129">
    <property type="entry name" value="GroES-like"/>
    <property type="match status" value="1"/>
</dbReference>
<keyword evidence="3 7" id="KW-0479">Metal-binding</keyword>
<evidence type="ECO:0000256" key="5">
    <source>
        <dbReference type="ARBA" id="ARBA00023002"/>
    </source>
</evidence>
<dbReference type="EMBL" id="JAGTJR010000013">
    <property type="protein sequence ID" value="KAH7050183.1"/>
    <property type="molecule type" value="Genomic_DNA"/>
</dbReference>
<gene>
    <name evidence="10" type="ORF">B0J12DRAFT_89219</name>
</gene>
<reference evidence="10 11" key="1">
    <citation type="journal article" date="2021" name="Nat. Commun.">
        <title>Genetic determinants of endophytism in the Arabidopsis root mycobiome.</title>
        <authorList>
            <person name="Mesny F."/>
            <person name="Miyauchi S."/>
            <person name="Thiergart T."/>
            <person name="Pickel B."/>
            <person name="Atanasova L."/>
            <person name="Karlsson M."/>
            <person name="Huettel B."/>
            <person name="Barry K.W."/>
            <person name="Haridas S."/>
            <person name="Chen C."/>
            <person name="Bauer D."/>
            <person name="Andreopoulos W."/>
            <person name="Pangilinan J."/>
            <person name="LaButti K."/>
            <person name="Riley R."/>
            <person name="Lipzen A."/>
            <person name="Clum A."/>
            <person name="Drula E."/>
            <person name="Henrissat B."/>
            <person name="Kohler A."/>
            <person name="Grigoriev I.V."/>
            <person name="Martin F.M."/>
            <person name="Hacquard S."/>
        </authorList>
    </citation>
    <scope>NUCLEOTIDE SEQUENCE [LARGE SCALE GENOMIC DNA]</scope>
    <source>
        <strain evidence="10 11">MPI-SDFR-AT-0080</strain>
    </source>
</reference>
<keyword evidence="5" id="KW-0560">Oxidoreductase</keyword>
<dbReference type="InterPro" id="IPR013154">
    <property type="entry name" value="ADH-like_N"/>
</dbReference>
<comment type="cofactor">
    <cofactor evidence="1 7">
        <name>Zn(2+)</name>
        <dbReference type="ChEBI" id="CHEBI:29105"/>
    </cofactor>
</comment>
<evidence type="ECO:0000259" key="8">
    <source>
        <dbReference type="Pfam" id="PF00107"/>
    </source>
</evidence>
<keyword evidence="4 7" id="KW-0862">Zinc</keyword>
<comment type="similarity">
    <text evidence="2 7">Belongs to the zinc-containing alcohol dehydrogenase family.</text>
</comment>
<dbReference type="PROSITE" id="PS00059">
    <property type="entry name" value="ADH_ZINC"/>
    <property type="match status" value="1"/>
</dbReference>
<evidence type="ECO:0000256" key="1">
    <source>
        <dbReference type="ARBA" id="ARBA00001947"/>
    </source>
</evidence>
<dbReference type="Pfam" id="PF00107">
    <property type="entry name" value="ADH_zinc_N"/>
    <property type="match status" value="1"/>
</dbReference>
<comment type="caution">
    <text evidence="10">The sequence shown here is derived from an EMBL/GenBank/DDBJ whole genome shotgun (WGS) entry which is preliminary data.</text>
</comment>
<dbReference type="InterPro" id="IPR036291">
    <property type="entry name" value="NAD(P)-bd_dom_sf"/>
</dbReference>
<evidence type="ECO:0000313" key="11">
    <source>
        <dbReference type="Proteomes" id="UP000774617"/>
    </source>
</evidence>
<evidence type="ECO:0000256" key="4">
    <source>
        <dbReference type="ARBA" id="ARBA00022833"/>
    </source>
</evidence>
<proteinExistence type="inferred from homology"/>
<accession>A0ABQ8GAS6</accession>
<evidence type="ECO:0000259" key="9">
    <source>
        <dbReference type="Pfam" id="PF08240"/>
    </source>
</evidence>
<dbReference type="CDD" id="cd08282">
    <property type="entry name" value="PFDH_like"/>
    <property type="match status" value="1"/>
</dbReference>
<name>A0ABQ8GAS6_9PEZI</name>
<evidence type="ECO:0000256" key="2">
    <source>
        <dbReference type="ARBA" id="ARBA00008072"/>
    </source>
</evidence>
<dbReference type="Proteomes" id="UP000774617">
    <property type="component" value="Unassembled WGS sequence"/>
</dbReference>
<feature type="domain" description="Alcohol dehydrogenase-like C-terminal" evidence="8">
    <location>
        <begin position="188"/>
        <end position="257"/>
    </location>
</feature>
<evidence type="ECO:0000256" key="6">
    <source>
        <dbReference type="ARBA" id="ARBA00023027"/>
    </source>
</evidence>
<keyword evidence="6" id="KW-0520">NAD</keyword>
<evidence type="ECO:0000256" key="7">
    <source>
        <dbReference type="RuleBase" id="RU361277"/>
    </source>
</evidence>
<dbReference type="Pfam" id="PF08240">
    <property type="entry name" value="ADH_N"/>
    <property type="match status" value="1"/>
</dbReference>
<dbReference type="InterPro" id="IPR002328">
    <property type="entry name" value="ADH_Zn_CS"/>
</dbReference>
<dbReference type="SUPFAM" id="SSF51735">
    <property type="entry name" value="NAD(P)-binding Rossmann-fold domains"/>
    <property type="match status" value="1"/>
</dbReference>